<evidence type="ECO:0000313" key="4">
    <source>
        <dbReference type="Proteomes" id="UP000198372"/>
    </source>
</evidence>
<dbReference type="SUPFAM" id="SSF82199">
    <property type="entry name" value="SET domain"/>
    <property type="match status" value="1"/>
</dbReference>
<dbReference type="AlphaFoldDB" id="A0A238FBW4"/>
<dbReference type="InterPro" id="IPR046341">
    <property type="entry name" value="SET_dom_sf"/>
</dbReference>
<feature type="region of interest" description="Disordered" evidence="1">
    <location>
        <begin position="278"/>
        <end position="306"/>
    </location>
</feature>
<dbReference type="OrthoDB" id="265717at2759"/>
<feature type="compositionally biased region" description="Basic and acidic residues" evidence="1">
    <location>
        <begin position="278"/>
        <end position="298"/>
    </location>
</feature>
<dbReference type="InterPro" id="IPR001214">
    <property type="entry name" value="SET_dom"/>
</dbReference>
<protein>
    <submittedName>
        <fullName evidence="3">BQ2448_3447 protein</fullName>
    </submittedName>
</protein>
<accession>A0A238FBW4</accession>
<dbReference type="SMART" id="SM00317">
    <property type="entry name" value="SET"/>
    <property type="match status" value="1"/>
</dbReference>
<sequence length="306" mass="34720">MSSNTTSLSNPLFHIAMTAHSHLGAFATRDIRKGTTVLIDTPLFTLDAPLQAYLYQRVQSGASSGPTPIEGEEDDDEASIPSLEHWFEKQIQRSLANRTPTEIEHFYKLSNMHPSQPRAYAIFLTNAVSLSESMTGGLFPLLSRFNSSCRPNLSRPHWSPRTRMTTLNAVRDIAQGEEMVWPYLGIPFEFDPPESRRAQLKQVFGFECACHACLEWTDTQTSTPSTKGAHTEPTKLKASEARLRELRRLKQMIEMGGERVLRKMQAISKEEHLWEMSDRLGSEADRVARGEPKRGWDKDDLDDEER</sequence>
<dbReference type="EMBL" id="FMSP01000006">
    <property type="protein sequence ID" value="SCV70685.1"/>
    <property type="molecule type" value="Genomic_DNA"/>
</dbReference>
<evidence type="ECO:0000313" key="3">
    <source>
        <dbReference type="EMBL" id="SCV70685.1"/>
    </source>
</evidence>
<dbReference type="STRING" id="269621.A0A238FBW4"/>
<dbReference type="PROSITE" id="PS50280">
    <property type="entry name" value="SET"/>
    <property type="match status" value="1"/>
</dbReference>
<dbReference type="Proteomes" id="UP000198372">
    <property type="component" value="Unassembled WGS sequence"/>
</dbReference>
<dbReference type="Pfam" id="PF00856">
    <property type="entry name" value="SET"/>
    <property type="match status" value="1"/>
</dbReference>
<reference evidence="4" key="1">
    <citation type="submission" date="2016-09" db="EMBL/GenBank/DDBJ databases">
        <authorList>
            <person name="Jeantristanb JTB J.-T."/>
            <person name="Ricardo R."/>
        </authorList>
    </citation>
    <scope>NUCLEOTIDE SEQUENCE [LARGE SCALE GENOMIC DNA]</scope>
</reference>
<dbReference type="PANTHER" id="PTHR47332">
    <property type="entry name" value="SET DOMAIN-CONTAINING PROTEIN 5"/>
    <property type="match status" value="1"/>
</dbReference>
<evidence type="ECO:0000259" key="2">
    <source>
        <dbReference type="PROSITE" id="PS50280"/>
    </source>
</evidence>
<gene>
    <name evidence="3" type="ORF">BQ2448_3447</name>
</gene>
<name>A0A238FBW4_9BASI</name>
<dbReference type="PANTHER" id="PTHR47332:SF4">
    <property type="entry name" value="SET DOMAIN-CONTAINING PROTEIN 5"/>
    <property type="match status" value="1"/>
</dbReference>
<evidence type="ECO:0000256" key="1">
    <source>
        <dbReference type="SAM" id="MobiDB-lite"/>
    </source>
</evidence>
<organism evidence="3 4">
    <name type="scientific">Microbotryum intermedium</name>
    <dbReference type="NCBI Taxonomy" id="269621"/>
    <lineage>
        <taxon>Eukaryota</taxon>
        <taxon>Fungi</taxon>
        <taxon>Dikarya</taxon>
        <taxon>Basidiomycota</taxon>
        <taxon>Pucciniomycotina</taxon>
        <taxon>Microbotryomycetes</taxon>
        <taxon>Microbotryales</taxon>
        <taxon>Microbotryaceae</taxon>
        <taxon>Microbotryum</taxon>
    </lineage>
</organism>
<proteinExistence type="predicted"/>
<dbReference type="InterPro" id="IPR053185">
    <property type="entry name" value="SET_domain_protein"/>
</dbReference>
<dbReference type="Gene3D" id="2.170.270.10">
    <property type="entry name" value="SET domain"/>
    <property type="match status" value="1"/>
</dbReference>
<feature type="domain" description="SET" evidence="2">
    <location>
        <begin position="11"/>
        <end position="184"/>
    </location>
</feature>
<dbReference type="CDD" id="cd20071">
    <property type="entry name" value="SET_SMYD"/>
    <property type="match status" value="1"/>
</dbReference>
<keyword evidence="4" id="KW-1185">Reference proteome</keyword>